<organism evidence="2 3">
    <name type="scientific">Parthenolecanium corni</name>
    <dbReference type="NCBI Taxonomy" id="536013"/>
    <lineage>
        <taxon>Eukaryota</taxon>
        <taxon>Metazoa</taxon>
        <taxon>Ecdysozoa</taxon>
        <taxon>Arthropoda</taxon>
        <taxon>Hexapoda</taxon>
        <taxon>Insecta</taxon>
        <taxon>Pterygota</taxon>
        <taxon>Neoptera</taxon>
        <taxon>Paraneoptera</taxon>
        <taxon>Hemiptera</taxon>
        <taxon>Sternorrhyncha</taxon>
        <taxon>Coccoidea</taxon>
        <taxon>Coccidae</taxon>
        <taxon>Parthenolecanium</taxon>
    </lineage>
</organism>
<accession>A0AAN9XYU9</accession>
<feature type="region of interest" description="Disordered" evidence="1">
    <location>
        <begin position="231"/>
        <end position="252"/>
    </location>
</feature>
<dbReference type="AlphaFoldDB" id="A0AAN9XYU9"/>
<feature type="compositionally biased region" description="Low complexity" evidence="1">
    <location>
        <begin position="238"/>
        <end position="252"/>
    </location>
</feature>
<keyword evidence="3" id="KW-1185">Reference proteome</keyword>
<dbReference type="Proteomes" id="UP001367676">
    <property type="component" value="Unassembled WGS sequence"/>
</dbReference>
<name>A0AAN9XYU9_9HEMI</name>
<protein>
    <submittedName>
        <fullName evidence="2">Uncharacterized protein</fullName>
    </submittedName>
</protein>
<feature type="compositionally biased region" description="Polar residues" evidence="1">
    <location>
        <begin position="1"/>
        <end position="11"/>
    </location>
</feature>
<proteinExistence type="predicted"/>
<feature type="region of interest" description="Disordered" evidence="1">
    <location>
        <begin position="157"/>
        <end position="196"/>
    </location>
</feature>
<evidence type="ECO:0000313" key="3">
    <source>
        <dbReference type="Proteomes" id="UP001367676"/>
    </source>
</evidence>
<evidence type="ECO:0000313" key="2">
    <source>
        <dbReference type="EMBL" id="KAK7573598.1"/>
    </source>
</evidence>
<feature type="compositionally biased region" description="Low complexity" evidence="1">
    <location>
        <begin position="34"/>
        <end position="47"/>
    </location>
</feature>
<feature type="region of interest" description="Disordered" evidence="1">
    <location>
        <begin position="1"/>
        <end position="71"/>
    </location>
</feature>
<reference evidence="2 3" key="1">
    <citation type="submission" date="2024-03" db="EMBL/GenBank/DDBJ databases">
        <title>Adaptation during the transition from Ophiocordyceps entomopathogen to insect associate is accompanied by gene loss and intensified selection.</title>
        <authorList>
            <person name="Ward C.M."/>
            <person name="Onetto C.A."/>
            <person name="Borneman A.R."/>
        </authorList>
    </citation>
    <scope>NUCLEOTIDE SEQUENCE [LARGE SCALE GENOMIC DNA]</scope>
    <source>
        <strain evidence="2">AWRI1</strain>
        <tissue evidence="2">Single Adult Female</tissue>
    </source>
</reference>
<evidence type="ECO:0000256" key="1">
    <source>
        <dbReference type="SAM" id="MobiDB-lite"/>
    </source>
</evidence>
<sequence length="286" mass="30601">MANKDSLSPSKVNMELDEADPVDSEAREHAEQWASQFSAANQSSNNQPDATKLPDETAQKEAPSSGATDVASTVVKKPFSFRTPRLNEAALASQAGTKLFGSPLLFAEHLAGAGAAIINSAGTGAALSDPAGINAATDTRAADTRARYVSPLHNRGEWRNEARGGGGRRYPRRRVRGQPSQRARNAARAANHRENRDSRAAALFADIVKKFARPPRGAEAVACTIVHVTEGESRRPPKTGTQQQPQQPRGYPSMATAAHVLHRRPHFTYQLVGIECALDDAAVPVS</sequence>
<dbReference type="EMBL" id="JBBCAQ010000037">
    <property type="protein sequence ID" value="KAK7573598.1"/>
    <property type="molecule type" value="Genomic_DNA"/>
</dbReference>
<gene>
    <name evidence="2" type="ORF">V9T40_010789</name>
</gene>
<comment type="caution">
    <text evidence="2">The sequence shown here is derived from an EMBL/GenBank/DDBJ whole genome shotgun (WGS) entry which is preliminary data.</text>
</comment>